<keyword evidence="2" id="KW-1185">Reference proteome</keyword>
<dbReference type="Proteomes" id="UP000275368">
    <property type="component" value="Chromosome"/>
</dbReference>
<dbReference type="EMBL" id="AP019308">
    <property type="protein sequence ID" value="BBH20453.1"/>
    <property type="molecule type" value="Genomic_DNA"/>
</dbReference>
<evidence type="ECO:0000313" key="1">
    <source>
        <dbReference type="EMBL" id="BBH20453.1"/>
    </source>
</evidence>
<reference evidence="1 2" key="1">
    <citation type="submission" date="2018-11" db="EMBL/GenBank/DDBJ databases">
        <title>Complete genome sequence of Paenibacillus baekrokdamisoli strain KCTC 33723.</title>
        <authorList>
            <person name="Kang S.W."/>
            <person name="Lee K.C."/>
            <person name="Kim K.K."/>
            <person name="Kim J.S."/>
            <person name="Kim D.S."/>
            <person name="Ko S.H."/>
            <person name="Yang S.H."/>
            <person name="Lee J.S."/>
        </authorList>
    </citation>
    <scope>NUCLEOTIDE SEQUENCE [LARGE SCALE GENOMIC DNA]</scope>
    <source>
        <strain evidence="1 2">KCTC 33723</strain>
    </source>
</reference>
<accession>A0A3G9J6J9</accession>
<dbReference type="AlphaFoldDB" id="A0A3G9J6J9"/>
<dbReference type="OrthoDB" id="2584627at2"/>
<dbReference type="KEGG" id="pbk:Back11_17980"/>
<sequence>MSEFTSGQLLMASQKEAIRKHAVPGSLIKVLDEKWVAYLTHDDNYLEYQDAPDYIYQLSNDAPVLYFTNFSDHFWGYRIFSNGQEIAYLRISYELPGEIIHEILQERYPDKEIFELYDDDLQEEISKEVFENGILDDAIEQLFDECNVSAFKLFDITNEQIEKLRLILNPTYYREHKKLFNLVDEFKEIVGINEMSWIRHERVEEKEDYEEMF</sequence>
<dbReference type="RefSeq" id="WP_125655505.1">
    <property type="nucleotide sequence ID" value="NZ_AP019308.1"/>
</dbReference>
<protein>
    <submittedName>
        <fullName evidence="1">Uncharacterized protein</fullName>
    </submittedName>
</protein>
<evidence type="ECO:0000313" key="2">
    <source>
        <dbReference type="Proteomes" id="UP000275368"/>
    </source>
</evidence>
<name>A0A3G9J6J9_9BACL</name>
<organism evidence="1 2">
    <name type="scientific">Paenibacillus baekrokdamisoli</name>
    <dbReference type="NCBI Taxonomy" id="1712516"/>
    <lineage>
        <taxon>Bacteria</taxon>
        <taxon>Bacillati</taxon>
        <taxon>Bacillota</taxon>
        <taxon>Bacilli</taxon>
        <taxon>Bacillales</taxon>
        <taxon>Paenibacillaceae</taxon>
        <taxon>Paenibacillus</taxon>
    </lineage>
</organism>
<gene>
    <name evidence="1" type="ORF">Back11_17980</name>
</gene>
<proteinExistence type="predicted"/>